<evidence type="ECO:0000313" key="2">
    <source>
        <dbReference type="Proteomes" id="UP000828048"/>
    </source>
</evidence>
<name>A0ACB7XRM3_9ERIC</name>
<organism evidence="1 2">
    <name type="scientific">Vaccinium darrowii</name>
    <dbReference type="NCBI Taxonomy" id="229202"/>
    <lineage>
        <taxon>Eukaryota</taxon>
        <taxon>Viridiplantae</taxon>
        <taxon>Streptophyta</taxon>
        <taxon>Embryophyta</taxon>
        <taxon>Tracheophyta</taxon>
        <taxon>Spermatophyta</taxon>
        <taxon>Magnoliopsida</taxon>
        <taxon>eudicotyledons</taxon>
        <taxon>Gunneridae</taxon>
        <taxon>Pentapetalae</taxon>
        <taxon>asterids</taxon>
        <taxon>Ericales</taxon>
        <taxon>Ericaceae</taxon>
        <taxon>Vaccinioideae</taxon>
        <taxon>Vaccinieae</taxon>
        <taxon>Vaccinium</taxon>
    </lineage>
</organism>
<gene>
    <name evidence="1" type="ORF">Vadar_018731</name>
</gene>
<evidence type="ECO:0000313" key="1">
    <source>
        <dbReference type="EMBL" id="KAH7843607.1"/>
    </source>
</evidence>
<keyword evidence="2" id="KW-1185">Reference proteome</keyword>
<reference evidence="1 2" key="1">
    <citation type="journal article" date="2021" name="Hortic Res">
        <title>High-quality reference genome and annotation aids understanding of berry development for evergreen blueberry (Vaccinium darrowii).</title>
        <authorList>
            <person name="Yu J."/>
            <person name="Hulse-Kemp A.M."/>
            <person name="Babiker E."/>
            <person name="Staton M."/>
        </authorList>
    </citation>
    <scope>NUCLEOTIDE SEQUENCE [LARGE SCALE GENOMIC DNA]</scope>
    <source>
        <strain evidence="2">cv. NJ 8807/NJ 8810</strain>
        <tissue evidence="1">Young leaf</tissue>
    </source>
</reference>
<proteinExistence type="predicted"/>
<dbReference type="Proteomes" id="UP000828048">
    <property type="component" value="Chromosome 1"/>
</dbReference>
<protein>
    <submittedName>
        <fullName evidence="1">Uncharacterized protein</fullName>
    </submittedName>
</protein>
<accession>A0ACB7XRM3</accession>
<dbReference type="EMBL" id="CM037151">
    <property type="protein sequence ID" value="KAH7843607.1"/>
    <property type="molecule type" value="Genomic_DNA"/>
</dbReference>
<comment type="caution">
    <text evidence="1">The sequence shown here is derived from an EMBL/GenBank/DDBJ whole genome shotgun (WGS) entry which is preliminary data.</text>
</comment>
<sequence>MAKGVEGFGEAAVVESSTTDTAANANAESLKNVDKESGSKSEFKMQEISDMLSKLKLNPMAKEFFPSSYIVIGPYCDQFVPADVFSPVNNQFFGSEGYPFIRRGRKRLNARAFRAQREDSIKRTVYVSELDHNVTEEQLADLFSSKCGQVVDCRICGDPHSRLHFAFVEFADEPSAREALNFGGTLVGFYPIKVLPSKTAILPVNPTFLPRSEDEREMCARTVYCTNIDKEISQAAVKYFFESYCGKVSRLRLLGDNVHSTRICFVEFATAESAIAALDCSGRILGNQALRVSPSKTPVRPRPPRLAHP</sequence>